<feature type="transmembrane region" description="Helical" evidence="1">
    <location>
        <begin position="178"/>
        <end position="201"/>
    </location>
</feature>
<organism evidence="3 4">
    <name type="scientific">Calicophoron daubneyi</name>
    <name type="common">Rumen fluke</name>
    <name type="synonym">Paramphistomum daubneyi</name>
    <dbReference type="NCBI Taxonomy" id="300641"/>
    <lineage>
        <taxon>Eukaryota</taxon>
        <taxon>Metazoa</taxon>
        <taxon>Spiralia</taxon>
        <taxon>Lophotrochozoa</taxon>
        <taxon>Platyhelminthes</taxon>
        <taxon>Trematoda</taxon>
        <taxon>Digenea</taxon>
        <taxon>Plagiorchiida</taxon>
        <taxon>Pronocephalata</taxon>
        <taxon>Paramphistomoidea</taxon>
        <taxon>Paramphistomidae</taxon>
        <taxon>Calicophoron</taxon>
    </lineage>
</organism>
<keyword evidence="2" id="KW-0732">Signal</keyword>
<keyword evidence="1" id="KW-0812">Transmembrane</keyword>
<evidence type="ECO:0000256" key="1">
    <source>
        <dbReference type="SAM" id="Phobius"/>
    </source>
</evidence>
<name>A0AAV2T885_CALDB</name>
<reference evidence="3" key="1">
    <citation type="submission" date="2024-06" db="EMBL/GenBank/DDBJ databases">
        <authorList>
            <person name="Liu X."/>
            <person name="Lenzi L."/>
            <person name="Haldenby T S."/>
            <person name="Uol C."/>
        </authorList>
    </citation>
    <scope>NUCLEOTIDE SEQUENCE</scope>
</reference>
<keyword evidence="1" id="KW-1133">Transmembrane helix</keyword>
<comment type="caution">
    <text evidence="3">The sequence shown here is derived from an EMBL/GenBank/DDBJ whole genome shotgun (WGS) entry which is preliminary data.</text>
</comment>
<dbReference type="Proteomes" id="UP001497525">
    <property type="component" value="Unassembled WGS sequence"/>
</dbReference>
<accession>A0AAV2T885</accession>
<feature type="signal peptide" evidence="2">
    <location>
        <begin position="1"/>
        <end position="22"/>
    </location>
</feature>
<evidence type="ECO:0000313" key="3">
    <source>
        <dbReference type="EMBL" id="CAL5132356.1"/>
    </source>
</evidence>
<gene>
    <name evidence="3" type="ORF">CDAUBV1_LOCUS5189</name>
</gene>
<feature type="chain" id="PRO_5043842147" evidence="2">
    <location>
        <begin position="23"/>
        <end position="234"/>
    </location>
</feature>
<proteinExistence type="predicted"/>
<dbReference type="EMBL" id="CAXLJL010000123">
    <property type="protein sequence ID" value="CAL5132356.1"/>
    <property type="molecule type" value="Genomic_DNA"/>
</dbReference>
<dbReference type="AlphaFoldDB" id="A0AAV2T885"/>
<evidence type="ECO:0000313" key="4">
    <source>
        <dbReference type="Proteomes" id="UP001497525"/>
    </source>
</evidence>
<protein>
    <submittedName>
        <fullName evidence="3">Uncharacterized protein</fullName>
    </submittedName>
</protein>
<sequence>MWQQLSVYTLVVLQLSSLKTSSQELDDETECEPHLSPPWTLKKSHCGEQVSLLSTENPCMVAAGDYRRLRNCDASNFQTFERVCYDRSASANRCIEKSRCSIKICLWSRTNKTYFLEVTHQDEYPDITQELKSPSNGGNHENYEISDSFVMSKEAIKGLFLSVCPKEVSLEAGLGRTWSILLITAVVVLLLAAGALMGYVISRKTAVLKVIFGKNKPVGHSREECPKMAGYSPF</sequence>
<evidence type="ECO:0000256" key="2">
    <source>
        <dbReference type="SAM" id="SignalP"/>
    </source>
</evidence>
<keyword evidence="1" id="KW-0472">Membrane</keyword>